<accession>G9WN29</accession>
<dbReference type="PATRIC" id="fig|796943.3.peg.1166"/>
<dbReference type="GO" id="GO:0009088">
    <property type="term" value="P:threonine biosynthetic process"/>
    <property type="evidence" value="ECO:0007669"/>
    <property type="project" value="UniProtKB-UniRule"/>
</dbReference>
<evidence type="ECO:0000313" key="7">
    <source>
        <dbReference type="EMBL" id="EHL11932.1"/>
    </source>
</evidence>
<protein>
    <recommendedName>
        <fullName evidence="4">Threonine synthase</fullName>
        <ecNumber evidence="4">4.2.3.1</ecNumber>
    </recommendedName>
</protein>
<sequence>MDYQSTRGGERGVSPSLAIVKGLAADGGLFVPDSIPKLSKSLRELSELSYQDLAYEMMKLYLTDFTEEELRFCIRSAYDDKFDCPEIAPVVKEGKFFYLELFHGKTLAFKDMALSILPYLLKVSTRKNNIKEKIVILTATSGDTGKAAMEGFSDVEGTEIIVFYPKDGVSDFQERQMKVQKGKNTHVAAILGNFDDAQSGVKRIFADEEYRAELLKKGYRLSSANSINIGRLVPQIVYYVYAYCQLLKQGELSEGEKLTVSVPTGNFGNILAAYFAKEMGLPLGTLLCASNENKVLTDFFHTGIYDKNRPFHLTTSPSMDILISSNLERLLYAVNRKEKDIEAYMKDLNERGRYQISEEMQKKLEEEFYSGFGRDGEGSVTIFQTFKETGYILDPHTAMAKLLADHYAYESGNKEKLLIVSTASPYKFSQTVLRALKEYVPEDVYAAIQSVAELWKKPMPEVIRDVMESEVRHNTVCTVPDMKLTISHFLLS</sequence>
<evidence type="ECO:0000256" key="1">
    <source>
        <dbReference type="ARBA" id="ARBA00001933"/>
    </source>
</evidence>
<evidence type="ECO:0000256" key="4">
    <source>
        <dbReference type="NCBIfam" id="TIGR00260"/>
    </source>
</evidence>
<proteinExistence type="inferred from homology"/>
<dbReference type="PANTHER" id="PTHR43515">
    <property type="entry name" value="THREONINE SYNTHASE-LIKE 1"/>
    <property type="match status" value="1"/>
</dbReference>
<comment type="similarity">
    <text evidence="2">Belongs to the threonine synthase family.</text>
</comment>
<comment type="caution">
    <text evidence="7">The sequence shown here is derived from an EMBL/GenBank/DDBJ whole genome shotgun (WGS) entry which is preliminary data.</text>
</comment>
<dbReference type="Pfam" id="PF14821">
    <property type="entry name" value="Thr_synth_N"/>
    <property type="match status" value="1"/>
</dbReference>
<reference evidence="7" key="1">
    <citation type="submission" date="2011-08" db="EMBL/GenBank/DDBJ databases">
        <authorList>
            <consortium name="The Broad Institute Genome Sequencing Platform"/>
            <person name="Earl A."/>
            <person name="Ward D."/>
            <person name="Feldgarden M."/>
            <person name="Gevers D."/>
            <person name="Sizova M."/>
            <person name="Hazen A."/>
            <person name="Epstein S."/>
            <person name="Young S.K."/>
            <person name="Zeng Q."/>
            <person name="Gargeya S."/>
            <person name="Fitzgerald M."/>
            <person name="Haas B."/>
            <person name="Abouelleil A."/>
            <person name="Alvarado L."/>
            <person name="Arachchi H.M."/>
            <person name="Berlin A."/>
            <person name="Brown A."/>
            <person name="Chapman S.B."/>
            <person name="Chen Z."/>
            <person name="Dunbar C."/>
            <person name="Freedman E."/>
            <person name="Gearin G."/>
            <person name="Gellesch M."/>
            <person name="Goldberg J."/>
            <person name="Griggs A."/>
            <person name="Gujja S."/>
            <person name="Heiman D."/>
            <person name="Howarth C."/>
            <person name="Larson L."/>
            <person name="Lui A."/>
            <person name="MacDonald P.J.P."/>
            <person name="Montmayeur A."/>
            <person name="Murphy C."/>
            <person name="Neiman D."/>
            <person name="Pearson M."/>
            <person name="Priest M."/>
            <person name="Roberts A."/>
            <person name="Saif S."/>
            <person name="Shea T."/>
            <person name="Shenoy N."/>
            <person name="Sisk P."/>
            <person name="Stolte C."/>
            <person name="Sykes S."/>
            <person name="Wortman J."/>
            <person name="Nusbaum C."/>
            <person name="Birren B."/>
        </authorList>
    </citation>
    <scope>NUCLEOTIDE SEQUENCE</scope>
    <source>
        <strain evidence="7">ACB1</strain>
    </source>
</reference>
<keyword evidence="3 5" id="KW-0663">Pyridoxal phosphate</keyword>
<dbReference type="EMBL" id="AFZC02000003">
    <property type="protein sequence ID" value="EHL11932.1"/>
    <property type="molecule type" value="Genomic_DNA"/>
</dbReference>
<dbReference type="InterPro" id="IPR037158">
    <property type="entry name" value="Thr_synth_N_sf"/>
</dbReference>
<reference evidence="7" key="2">
    <citation type="submission" date="2013-03" db="EMBL/GenBank/DDBJ databases">
        <title>The Genome Sequence of Oribacterium sp. ACB1.</title>
        <authorList>
            <consortium name="The Broad Institute Genomics Platform"/>
            <consortium name="The Broad Institute Genome Sequencing Center for Infectious Disease"/>
            <person name="Earl A."/>
            <person name="Ward D."/>
            <person name="Feldgarden M."/>
            <person name="Gevers D."/>
            <person name="Sizova M."/>
            <person name="Hazen A."/>
            <person name="Epstein S."/>
            <person name="Walker B."/>
            <person name="Young S."/>
            <person name="Zeng Q."/>
            <person name="Gargeya S."/>
            <person name="Fitzgerald M."/>
            <person name="Haas B."/>
            <person name="Abouelleil A."/>
            <person name="Allen A.W."/>
            <person name="Alvarado L."/>
            <person name="Arachchi H.M."/>
            <person name="Berlin A.M."/>
            <person name="Chapman S.B."/>
            <person name="Gainer-Dewar J."/>
            <person name="Goldberg J."/>
            <person name="Griggs A."/>
            <person name="Gujja S."/>
            <person name="Hansen M."/>
            <person name="Howarth C."/>
            <person name="Imamovic A."/>
            <person name="Ireland A."/>
            <person name="Larimer J."/>
            <person name="McCowan C."/>
            <person name="Murphy C."/>
            <person name="Pearson M."/>
            <person name="Poon T.W."/>
            <person name="Priest M."/>
            <person name="Roberts A."/>
            <person name="Saif S."/>
            <person name="Shea T."/>
            <person name="Sisk P."/>
            <person name="Sykes S."/>
            <person name="Wortman J."/>
            <person name="Nusbaum C."/>
            <person name="Birren B."/>
        </authorList>
    </citation>
    <scope>NUCLEOTIDE SEQUENCE [LARGE SCALE GENOMIC DNA]</scope>
    <source>
        <strain evidence="7">ACB1</strain>
    </source>
</reference>
<feature type="modified residue" description="N6-(pyridoxal phosphate)lysine" evidence="5">
    <location>
        <position position="110"/>
    </location>
</feature>
<dbReference type="InterPro" id="IPR036052">
    <property type="entry name" value="TrpB-like_PALP_sf"/>
</dbReference>
<dbReference type="RefSeq" id="WP_009534622.1">
    <property type="nucleotide sequence ID" value="NZ_KE148312.1"/>
</dbReference>
<evidence type="ECO:0000259" key="6">
    <source>
        <dbReference type="Pfam" id="PF14821"/>
    </source>
</evidence>
<comment type="cofactor">
    <cofactor evidence="1 5">
        <name>pyridoxal 5'-phosphate</name>
        <dbReference type="ChEBI" id="CHEBI:597326"/>
    </cofactor>
</comment>
<dbReference type="AlphaFoldDB" id="G9WN29"/>
<evidence type="ECO:0000256" key="2">
    <source>
        <dbReference type="ARBA" id="ARBA00005517"/>
    </source>
</evidence>
<dbReference type="STRING" id="796943.HMPREF9625_00762"/>
<dbReference type="EC" id="4.2.3.1" evidence="4"/>
<feature type="domain" description="Threonine synthase N-terminal" evidence="6">
    <location>
        <begin position="3"/>
        <end position="78"/>
    </location>
</feature>
<organism evidence="7 8">
    <name type="scientific">Oribacterium parvum ACB1</name>
    <dbReference type="NCBI Taxonomy" id="796943"/>
    <lineage>
        <taxon>Bacteria</taxon>
        <taxon>Bacillati</taxon>
        <taxon>Bacillota</taxon>
        <taxon>Clostridia</taxon>
        <taxon>Lachnospirales</taxon>
        <taxon>Lachnospiraceae</taxon>
        <taxon>Oribacterium</taxon>
    </lineage>
</organism>
<keyword evidence="8" id="KW-1185">Reference proteome</keyword>
<dbReference type="HOGENOM" id="CLU_015170_3_1_9"/>
<evidence type="ECO:0000313" key="8">
    <source>
        <dbReference type="Proteomes" id="UP000018461"/>
    </source>
</evidence>
<dbReference type="GO" id="GO:0005737">
    <property type="term" value="C:cytoplasm"/>
    <property type="evidence" value="ECO:0007669"/>
    <property type="project" value="TreeGrafter"/>
</dbReference>
<dbReference type="Proteomes" id="UP000018461">
    <property type="component" value="Unassembled WGS sequence"/>
</dbReference>
<dbReference type="CDD" id="cd01560">
    <property type="entry name" value="Thr-synth_2"/>
    <property type="match status" value="1"/>
</dbReference>
<name>G9WN29_9FIRM</name>
<dbReference type="InterPro" id="IPR029144">
    <property type="entry name" value="Thr_synth_N"/>
</dbReference>
<evidence type="ECO:0000256" key="5">
    <source>
        <dbReference type="PIRSR" id="PIRSR604450-51"/>
    </source>
</evidence>
<dbReference type="NCBIfam" id="TIGR00260">
    <property type="entry name" value="thrC"/>
    <property type="match status" value="1"/>
</dbReference>
<evidence type="ECO:0000256" key="3">
    <source>
        <dbReference type="ARBA" id="ARBA00022898"/>
    </source>
</evidence>
<dbReference type="Gene3D" id="3.90.1380.10">
    <property type="entry name" value="Threonine synthase, N-terminal domain"/>
    <property type="match status" value="1"/>
</dbReference>
<gene>
    <name evidence="7" type="ORF">HMPREF9625_00762</name>
</gene>
<dbReference type="SUPFAM" id="SSF53686">
    <property type="entry name" value="Tryptophan synthase beta subunit-like PLP-dependent enzymes"/>
    <property type="match status" value="1"/>
</dbReference>
<dbReference type="PANTHER" id="PTHR43515:SF1">
    <property type="entry name" value="THREONINE SYNTHASE-LIKE 1"/>
    <property type="match status" value="1"/>
</dbReference>
<dbReference type="InterPro" id="IPR004450">
    <property type="entry name" value="Thr_synthase-like"/>
</dbReference>
<dbReference type="GO" id="GO:0004795">
    <property type="term" value="F:threonine synthase activity"/>
    <property type="evidence" value="ECO:0007669"/>
    <property type="project" value="UniProtKB-UniRule"/>
</dbReference>
<dbReference type="Gene3D" id="3.40.50.1100">
    <property type="match status" value="2"/>
</dbReference>